<dbReference type="InterPro" id="IPR018750">
    <property type="entry name" value="DUF2306_membrane"/>
</dbReference>
<reference evidence="2 3" key="1">
    <citation type="submission" date="2020-02" db="EMBL/GenBank/DDBJ databases">
        <title>Pseudoroseicyclus tamarix, sp. nov., isolated from offshore sediment of a Tamarix chinensis forest.</title>
        <authorList>
            <person name="Gai Y."/>
        </authorList>
    </citation>
    <scope>NUCLEOTIDE SEQUENCE [LARGE SCALE GENOMIC DNA]</scope>
    <source>
        <strain evidence="2 3">CLL3-39</strain>
    </source>
</reference>
<evidence type="ECO:0000256" key="1">
    <source>
        <dbReference type="SAM" id="Phobius"/>
    </source>
</evidence>
<protein>
    <submittedName>
        <fullName evidence="2">DUF2306 domain-containing protein</fullName>
    </submittedName>
</protein>
<organism evidence="2 3">
    <name type="scientific">Pseudoroseicyclus tamaricis</name>
    <dbReference type="NCBI Taxonomy" id="2705421"/>
    <lineage>
        <taxon>Bacteria</taxon>
        <taxon>Pseudomonadati</taxon>
        <taxon>Pseudomonadota</taxon>
        <taxon>Alphaproteobacteria</taxon>
        <taxon>Rhodobacterales</taxon>
        <taxon>Paracoccaceae</taxon>
        <taxon>Pseudoroseicyclus</taxon>
    </lineage>
</organism>
<feature type="transmembrane region" description="Helical" evidence="1">
    <location>
        <begin position="145"/>
        <end position="166"/>
    </location>
</feature>
<name>A0A6B2K1T3_9RHOB</name>
<feature type="transmembrane region" description="Helical" evidence="1">
    <location>
        <begin position="43"/>
        <end position="63"/>
    </location>
</feature>
<sequence length="205" mass="22297">MPRALTLAMSVSAVGVALASYRFVFLGWEPAFFTVTALHAPPRQAFLAAHIVLAPIALVAGAFQFFPGLRARRPRLHRVTGRLYVGSVVLSGLAALVLAVTTEGRPVAALGFGTLAIFWLGTTGLALRAILAGRVEAHRRWMTRSYALTFGAVTLRLQLPLLLILYDYDYTPASLILAWSSWVPNLLVAEWLLRRPTRPAPALPA</sequence>
<dbReference type="EMBL" id="JAAGAB010000001">
    <property type="protein sequence ID" value="NDV00346.1"/>
    <property type="molecule type" value="Genomic_DNA"/>
</dbReference>
<proteinExistence type="predicted"/>
<dbReference type="Pfam" id="PF10067">
    <property type="entry name" value="DUF2306"/>
    <property type="match status" value="1"/>
</dbReference>
<gene>
    <name evidence="2" type="ORF">GZA08_05095</name>
</gene>
<feature type="transmembrane region" description="Helical" evidence="1">
    <location>
        <begin position="107"/>
        <end position="133"/>
    </location>
</feature>
<feature type="transmembrane region" description="Helical" evidence="1">
    <location>
        <begin position="83"/>
        <end position="101"/>
    </location>
</feature>
<keyword evidence="1" id="KW-0472">Membrane</keyword>
<comment type="caution">
    <text evidence="2">The sequence shown here is derived from an EMBL/GenBank/DDBJ whole genome shotgun (WGS) entry which is preliminary data.</text>
</comment>
<accession>A0A6B2K1T3</accession>
<evidence type="ECO:0000313" key="2">
    <source>
        <dbReference type="EMBL" id="NDV00346.1"/>
    </source>
</evidence>
<keyword evidence="1" id="KW-1133">Transmembrane helix</keyword>
<feature type="transmembrane region" description="Helical" evidence="1">
    <location>
        <begin position="172"/>
        <end position="193"/>
    </location>
</feature>
<evidence type="ECO:0000313" key="3">
    <source>
        <dbReference type="Proteomes" id="UP000474757"/>
    </source>
</evidence>
<dbReference type="RefSeq" id="WP_163890583.1">
    <property type="nucleotide sequence ID" value="NZ_JAAFYS010000001.1"/>
</dbReference>
<keyword evidence="1" id="KW-0812">Transmembrane</keyword>
<dbReference type="AlphaFoldDB" id="A0A6B2K1T3"/>
<keyword evidence="3" id="KW-1185">Reference proteome</keyword>
<dbReference type="Proteomes" id="UP000474757">
    <property type="component" value="Unassembled WGS sequence"/>
</dbReference>